<reference evidence="4 5" key="1">
    <citation type="journal article" date="2014" name="Am. J. Bot.">
        <title>Genome assembly and annotation for red clover (Trifolium pratense; Fabaceae).</title>
        <authorList>
            <person name="Istvanek J."/>
            <person name="Jaros M."/>
            <person name="Krenek A."/>
            <person name="Repkova J."/>
        </authorList>
    </citation>
    <scope>NUCLEOTIDE SEQUENCE [LARGE SCALE GENOMIC DNA]</scope>
    <source>
        <strain evidence="5">cv. Tatra</strain>
        <tissue evidence="4">Young leaves</tissue>
    </source>
</reference>
<reference evidence="4 5" key="2">
    <citation type="journal article" date="2017" name="Front. Plant Sci.">
        <title>Gene Classification and Mining of Molecular Markers Useful in Red Clover (Trifolium pratense) Breeding.</title>
        <authorList>
            <person name="Istvanek J."/>
            <person name="Dluhosova J."/>
            <person name="Dluhos P."/>
            <person name="Patkova L."/>
            <person name="Nedelnik J."/>
            <person name="Repkova J."/>
        </authorList>
    </citation>
    <scope>NUCLEOTIDE SEQUENCE [LARGE SCALE GENOMIC DNA]</scope>
    <source>
        <strain evidence="5">cv. Tatra</strain>
        <tissue evidence="4">Young leaves</tissue>
    </source>
</reference>
<dbReference type="Pfam" id="PF14244">
    <property type="entry name" value="Retrotran_gag_3"/>
    <property type="match status" value="1"/>
</dbReference>
<feature type="region of interest" description="Disordered" evidence="1">
    <location>
        <begin position="356"/>
        <end position="375"/>
    </location>
</feature>
<comment type="caution">
    <text evidence="4">The sequence shown here is derived from an EMBL/GenBank/DDBJ whole genome shotgun (WGS) entry which is preliminary data.</text>
</comment>
<evidence type="ECO:0000313" key="4">
    <source>
        <dbReference type="EMBL" id="PNX92077.1"/>
    </source>
</evidence>
<evidence type="ECO:0000259" key="3">
    <source>
        <dbReference type="Pfam" id="PF14244"/>
    </source>
</evidence>
<feature type="domain" description="Retrotransposon gag" evidence="2">
    <location>
        <begin position="88"/>
        <end position="199"/>
    </location>
</feature>
<dbReference type="PANTHER" id="PTHR37610:SF97">
    <property type="entry name" value="RETROTRANSPOSON GAG DOMAIN-CONTAINING PROTEIN"/>
    <property type="match status" value="1"/>
</dbReference>
<dbReference type="EMBL" id="ASHM01010252">
    <property type="protein sequence ID" value="PNX92077.1"/>
    <property type="molecule type" value="Genomic_DNA"/>
</dbReference>
<dbReference type="Proteomes" id="UP000236291">
    <property type="component" value="Unassembled WGS sequence"/>
</dbReference>
<evidence type="ECO:0000313" key="5">
    <source>
        <dbReference type="Proteomes" id="UP000236291"/>
    </source>
</evidence>
<accession>A0A2K3MMN7</accession>
<dbReference type="InterPro" id="IPR029472">
    <property type="entry name" value="Copia-like_N"/>
</dbReference>
<evidence type="ECO:0000259" key="2">
    <source>
        <dbReference type="Pfam" id="PF03732"/>
    </source>
</evidence>
<dbReference type="AlphaFoldDB" id="A0A2K3MMN7"/>
<name>A0A2K3MMN7_TRIPR</name>
<gene>
    <name evidence="4" type="ORF">L195_g015209</name>
</gene>
<organism evidence="4 5">
    <name type="scientific">Trifolium pratense</name>
    <name type="common">Red clover</name>
    <dbReference type="NCBI Taxonomy" id="57577"/>
    <lineage>
        <taxon>Eukaryota</taxon>
        <taxon>Viridiplantae</taxon>
        <taxon>Streptophyta</taxon>
        <taxon>Embryophyta</taxon>
        <taxon>Tracheophyta</taxon>
        <taxon>Spermatophyta</taxon>
        <taxon>Magnoliopsida</taxon>
        <taxon>eudicotyledons</taxon>
        <taxon>Gunneridae</taxon>
        <taxon>Pentapetalae</taxon>
        <taxon>rosids</taxon>
        <taxon>fabids</taxon>
        <taxon>Fabales</taxon>
        <taxon>Fabaceae</taxon>
        <taxon>Papilionoideae</taxon>
        <taxon>50 kb inversion clade</taxon>
        <taxon>NPAAA clade</taxon>
        <taxon>Hologalegina</taxon>
        <taxon>IRL clade</taxon>
        <taxon>Trifolieae</taxon>
        <taxon>Trifolium</taxon>
    </lineage>
</organism>
<dbReference type="Pfam" id="PF03732">
    <property type="entry name" value="Retrotrans_gag"/>
    <property type="match status" value="1"/>
</dbReference>
<dbReference type="PANTHER" id="PTHR37610">
    <property type="entry name" value="CCHC-TYPE DOMAIN-CONTAINING PROTEIN"/>
    <property type="match status" value="1"/>
</dbReference>
<dbReference type="ExpressionAtlas" id="A0A2K3MMN7">
    <property type="expression patterns" value="baseline"/>
</dbReference>
<proteinExistence type="predicted"/>
<protein>
    <submittedName>
        <fullName evidence="4">Retrovirus-related Pol polyprotein from transposon TNT 1-94</fullName>
    </submittedName>
</protein>
<evidence type="ECO:0000256" key="1">
    <source>
        <dbReference type="SAM" id="MobiDB-lite"/>
    </source>
</evidence>
<feature type="domain" description="Retrotransposon Copia-like N-terminal" evidence="3">
    <location>
        <begin position="24"/>
        <end position="70"/>
    </location>
</feature>
<sequence length="422" mass="46955">MPPRIAPVPAPIPPNNTDSFFYVHPSEGPNSVTVTPQLTGGNYLAWSRSMRRALGAKNKLAFLDRSIPIPDALDLNRSAWERCNHLVHSWIINSVSDSIAQTLVFHENAIDAWEDLQERFAKADRIRIVSLRSALHTLKQGNRSVLDYYTDMRALWEELNSHRPIPHCTCVHPCRCEAMRAAHAYRLEDQIIQFLTGLNDSFSVVKTQVLLMDPLPTINKVYSLVVQEESNHALLNPVVSNSDDSNVLVNASDARRSFNRGKSPMHSGKGKGDTRHCTFCDKNGHTVDWCYKKHGNPNIRSNTGVNLANSDNVDSTANGNTDLVASSSGTNISQEKYDQLVNLLQQANLIPSVSHTVGPSSNHINTTPTTETDSGANDHICSSLNWFSSFYKIKPIHVNLPNGSSVVVKYAGIEFQEDDWFE</sequence>
<dbReference type="InterPro" id="IPR005162">
    <property type="entry name" value="Retrotrans_gag_dom"/>
</dbReference>